<comment type="caution">
    <text evidence="1">The sequence shown here is derived from an EMBL/GenBank/DDBJ whole genome shotgun (WGS) entry which is preliminary data.</text>
</comment>
<gene>
    <name evidence="1" type="ORF">EZJ55_08385</name>
</gene>
<dbReference type="PANTHER" id="PTHR34235">
    <property type="entry name" value="SLR1203 PROTEIN-RELATED"/>
    <property type="match status" value="1"/>
</dbReference>
<name>A0A5J5LSA0_MICAE</name>
<organism evidence="1 2">
    <name type="scientific">Microcystis aeruginosa EAWAG127a</name>
    <dbReference type="NCBI Taxonomy" id="2529855"/>
    <lineage>
        <taxon>Bacteria</taxon>
        <taxon>Bacillati</taxon>
        <taxon>Cyanobacteriota</taxon>
        <taxon>Cyanophyceae</taxon>
        <taxon>Oscillatoriophycideae</taxon>
        <taxon>Chroococcales</taxon>
        <taxon>Microcystaceae</taxon>
        <taxon>Microcystis</taxon>
    </lineage>
</organism>
<dbReference type="AlphaFoldDB" id="A0A5J5LSA0"/>
<accession>A0A5J5LSA0</accession>
<dbReference type="Gene3D" id="1.20.1220.20">
    <property type="entry name" value="Uncharcterised protein PF01724"/>
    <property type="match status" value="1"/>
</dbReference>
<evidence type="ECO:0000313" key="1">
    <source>
        <dbReference type="EMBL" id="KAB0240593.1"/>
    </source>
</evidence>
<dbReference type="Pfam" id="PF01724">
    <property type="entry name" value="DUF29"/>
    <property type="match status" value="1"/>
</dbReference>
<sequence length="98" mass="11924">MIDHKNTAQSQKSMQVEELKQLYDQDFVLWIERTTEQIRRGEIKNLEWEHLLTEIEDLGREQRNQVESYLIQTVKHLLMYQYWLTEKAERGTSELEGR</sequence>
<protein>
    <submittedName>
        <fullName evidence="1">DUF29 domain-containing protein</fullName>
    </submittedName>
</protein>
<reference evidence="2" key="1">
    <citation type="submission" date="2019-04" db="EMBL/GenBank/DDBJ databases">
        <title>Microviridin 1777: A Toxic Chymotrypsin Inhibitor Discovered by a Metabologenomic Approach.</title>
        <authorList>
            <person name="Sieber S."/>
            <person name="Grendelmeier S.M."/>
            <person name="Harris L.A."/>
            <person name="Mitchell D.A."/>
            <person name="Gademann K."/>
        </authorList>
    </citation>
    <scope>NUCLEOTIDE SEQUENCE [LARGE SCALE GENOMIC DNA]</scope>
    <source>
        <strain evidence="2">EAWAG127a</strain>
    </source>
</reference>
<dbReference type="PANTHER" id="PTHR34235:SF3">
    <property type="entry name" value="SLR1203 PROTEIN"/>
    <property type="match status" value="1"/>
</dbReference>
<evidence type="ECO:0000313" key="2">
    <source>
        <dbReference type="Proteomes" id="UP000325636"/>
    </source>
</evidence>
<dbReference type="Proteomes" id="UP000325636">
    <property type="component" value="Unassembled WGS sequence"/>
</dbReference>
<dbReference type="InterPro" id="IPR002636">
    <property type="entry name" value="DUF29"/>
</dbReference>
<dbReference type="EMBL" id="SRLN01000012">
    <property type="protein sequence ID" value="KAB0240593.1"/>
    <property type="molecule type" value="Genomic_DNA"/>
</dbReference>
<proteinExistence type="predicted"/>